<organism evidence="9 10">
    <name type="scientific">[Clostridium] hylemonae DSM 15053</name>
    <dbReference type="NCBI Taxonomy" id="553973"/>
    <lineage>
        <taxon>Bacteria</taxon>
        <taxon>Bacillati</taxon>
        <taxon>Bacillota</taxon>
        <taxon>Clostridia</taxon>
        <taxon>Lachnospirales</taxon>
        <taxon>Lachnospiraceae</taxon>
    </lineage>
</organism>
<dbReference type="PROSITE" id="PS00211">
    <property type="entry name" value="ABC_TRANSPORTER_1"/>
    <property type="match status" value="1"/>
</dbReference>
<dbReference type="AlphaFoldDB" id="C0C286"/>
<evidence type="ECO:0000256" key="1">
    <source>
        <dbReference type="ARBA" id="ARBA00004202"/>
    </source>
</evidence>
<keyword evidence="6 9" id="KW-0067">ATP-binding</keyword>
<dbReference type="EMBL" id="ABYI02000022">
    <property type="protein sequence ID" value="EEG73740.1"/>
    <property type="molecule type" value="Genomic_DNA"/>
</dbReference>
<evidence type="ECO:0000259" key="8">
    <source>
        <dbReference type="PROSITE" id="PS50893"/>
    </source>
</evidence>
<dbReference type="Pfam" id="PF08352">
    <property type="entry name" value="oligo_HPY"/>
    <property type="match status" value="1"/>
</dbReference>
<dbReference type="PROSITE" id="PS50893">
    <property type="entry name" value="ABC_TRANSPORTER_2"/>
    <property type="match status" value="1"/>
</dbReference>
<dbReference type="GO" id="GO:0005524">
    <property type="term" value="F:ATP binding"/>
    <property type="evidence" value="ECO:0007669"/>
    <property type="project" value="UniProtKB-KW"/>
</dbReference>
<keyword evidence="4" id="KW-1003">Cell membrane</keyword>
<comment type="subcellular location">
    <subcellularLocation>
        <location evidence="1">Cell membrane</location>
        <topology evidence="1">Peripheral membrane protein</topology>
    </subcellularLocation>
</comment>
<dbReference type="OrthoDB" id="41661at2"/>
<dbReference type="InterPro" id="IPR017871">
    <property type="entry name" value="ABC_transporter-like_CS"/>
</dbReference>
<evidence type="ECO:0000256" key="6">
    <source>
        <dbReference type="ARBA" id="ARBA00022840"/>
    </source>
</evidence>
<dbReference type="InterPro" id="IPR013563">
    <property type="entry name" value="Oligopep_ABC_C"/>
</dbReference>
<reference evidence="9" key="1">
    <citation type="submission" date="2009-02" db="EMBL/GenBank/DDBJ databases">
        <authorList>
            <person name="Fulton L."/>
            <person name="Clifton S."/>
            <person name="Fulton B."/>
            <person name="Xu J."/>
            <person name="Minx P."/>
            <person name="Pepin K.H."/>
            <person name="Johnson M."/>
            <person name="Bhonagiri V."/>
            <person name="Nash W.E."/>
            <person name="Mardis E.R."/>
            <person name="Wilson R.K."/>
        </authorList>
    </citation>
    <scope>NUCLEOTIDE SEQUENCE [LARGE SCALE GENOMIC DNA]</scope>
    <source>
        <strain evidence="9">DSM 15053</strain>
    </source>
</reference>
<dbReference type="CDD" id="cd03257">
    <property type="entry name" value="ABC_NikE_OppD_transporters"/>
    <property type="match status" value="1"/>
</dbReference>
<dbReference type="PANTHER" id="PTHR43297:SF2">
    <property type="entry name" value="DIPEPTIDE TRANSPORT ATP-BINDING PROTEIN DPPD"/>
    <property type="match status" value="1"/>
</dbReference>
<dbReference type="Pfam" id="PF00005">
    <property type="entry name" value="ABC_tran"/>
    <property type="match status" value="1"/>
</dbReference>
<protein>
    <submittedName>
        <fullName evidence="9">ABC transporter, ATP-binding protein</fullName>
    </submittedName>
</protein>
<dbReference type="eggNOG" id="COG0444">
    <property type="taxonomic scope" value="Bacteria"/>
</dbReference>
<evidence type="ECO:0000313" key="9">
    <source>
        <dbReference type="EMBL" id="EEG73740.1"/>
    </source>
</evidence>
<dbReference type="InterPro" id="IPR003593">
    <property type="entry name" value="AAA+_ATPase"/>
</dbReference>
<dbReference type="Gene3D" id="3.40.50.300">
    <property type="entry name" value="P-loop containing nucleotide triphosphate hydrolases"/>
    <property type="match status" value="1"/>
</dbReference>
<gene>
    <name evidence="9" type="ORF">CLOHYLEM_05745</name>
</gene>
<evidence type="ECO:0000256" key="5">
    <source>
        <dbReference type="ARBA" id="ARBA00022741"/>
    </source>
</evidence>
<keyword evidence="5" id="KW-0547">Nucleotide-binding</keyword>
<dbReference type="RefSeq" id="WP_006443089.1">
    <property type="nucleotide sequence ID" value="NZ_CP036524.1"/>
</dbReference>
<evidence type="ECO:0000256" key="3">
    <source>
        <dbReference type="ARBA" id="ARBA00022448"/>
    </source>
</evidence>
<evidence type="ECO:0000256" key="7">
    <source>
        <dbReference type="ARBA" id="ARBA00023136"/>
    </source>
</evidence>
<keyword evidence="3" id="KW-0813">Transport</keyword>
<keyword evidence="10" id="KW-1185">Reference proteome</keyword>
<accession>C0C286</accession>
<dbReference type="InterPro" id="IPR027417">
    <property type="entry name" value="P-loop_NTPase"/>
</dbReference>
<evidence type="ECO:0000313" key="10">
    <source>
        <dbReference type="Proteomes" id="UP000004893"/>
    </source>
</evidence>
<dbReference type="PANTHER" id="PTHR43297">
    <property type="entry name" value="OLIGOPEPTIDE TRANSPORT ATP-BINDING PROTEIN APPD"/>
    <property type="match status" value="1"/>
</dbReference>
<proteinExistence type="inferred from homology"/>
<dbReference type="STRING" id="553973.CLOHYLEM_05745"/>
<dbReference type="HOGENOM" id="CLU_000604_1_23_9"/>
<dbReference type="InterPro" id="IPR050388">
    <property type="entry name" value="ABC_Ni/Peptide_Import"/>
</dbReference>
<evidence type="ECO:0000256" key="2">
    <source>
        <dbReference type="ARBA" id="ARBA00005417"/>
    </source>
</evidence>
<dbReference type="SUPFAM" id="SSF52540">
    <property type="entry name" value="P-loop containing nucleoside triphosphate hydrolases"/>
    <property type="match status" value="1"/>
</dbReference>
<dbReference type="FunFam" id="3.40.50.300:FF:000016">
    <property type="entry name" value="Oligopeptide ABC transporter ATP-binding component"/>
    <property type="match status" value="1"/>
</dbReference>
<comment type="similarity">
    <text evidence="2">Belongs to the ABC transporter superfamily.</text>
</comment>
<dbReference type="GO" id="GO:0005886">
    <property type="term" value="C:plasma membrane"/>
    <property type="evidence" value="ECO:0007669"/>
    <property type="project" value="UniProtKB-SubCell"/>
</dbReference>
<comment type="caution">
    <text evidence="9">The sequence shown here is derived from an EMBL/GenBank/DDBJ whole genome shotgun (WGS) entry which is preliminary data.</text>
</comment>
<dbReference type="GO" id="GO:0015833">
    <property type="term" value="P:peptide transport"/>
    <property type="evidence" value="ECO:0007669"/>
    <property type="project" value="InterPro"/>
</dbReference>
<sequence length="328" mass="36035">MEEKTNVLEVRDLSVSYTVANVKTHVLEGVSFDVEKGKSVGIVGESGCGKTTTLRTILNVLPSNGTIESGEILYEGENILEMPKARLQEYRQKGAGMIFQDPSSALNPVISIKNQFLEALKYAHKDKKLTKTELLEKAAKSLETVSLADPDRILNSYPFQLSGGMRQRVCIAMTMAAQRQLLLADEPGTALDVTIQDQILRLIKSLVESGELSVVMVTHSLGVIRQVTTSVNIMYAGTIVEGGETKQVFENPQHPYTQALMDCLPKLTGSGIAKGIPGRIPDYSNPPKGCRFAPRCPYADEKCRNEKPVRHEISAEHWVACFQAEEGK</sequence>
<dbReference type="NCBIfam" id="TIGR01727">
    <property type="entry name" value="oligo_HPY"/>
    <property type="match status" value="1"/>
</dbReference>
<dbReference type="Proteomes" id="UP000004893">
    <property type="component" value="Unassembled WGS sequence"/>
</dbReference>
<evidence type="ECO:0000256" key="4">
    <source>
        <dbReference type="ARBA" id="ARBA00022475"/>
    </source>
</evidence>
<name>C0C286_9FIRM</name>
<dbReference type="InterPro" id="IPR003439">
    <property type="entry name" value="ABC_transporter-like_ATP-bd"/>
</dbReference>
<dbReference type="GO" id="GO:0016887">
    <property type="term" value="F:ATP hydrolysis activity"/>
    <property type="evidence" value="ECO:0007669"/>
    <property type="project" value="InterPro"/>
</dbReference>
<feature type="domain" description="ABC transporter" evidence="8">
    <location>
        <begin position="10"/>
        <end position="261"/>
    </location>
</feature>
<dbReference type="SMART" id="SM00382">
    <property type="entry name" value="AAA"/>
    <property type="match status" value="1"/>
</dbReference>
<keyword evidence="7" id="KW-0472">Membrane</keyword>
<reference evidence="9" key="2">
    <citation type="submission" date="2013-06" db="EMBL/GenBank/DDBJ databases">
        <title>Draft genome sequence of Clostridium hylemonae (DSM 15053).</title>
        <authorList>
            <person name="Sudarsanam P."/>
            <person name="Ley R."/>
            <person name="Guruge J."/>
            <person name="Turnbaugh P.J."/>
            <person name="Mahowald M."/>
            <person name="Liep D."/>
            <person name="Gordon J."/>
        </authorList>
    </citation>
    <scope>NUCLEOTIDE SEQUENCE</scope>
    <source>
        <strain evidence="9">DSM 15053</strain>
    </source>
</reference>